<dbReference type="RefSeq" id="XP_001467837.1">
    <property type="nucleotide sequence ID" value="XM_001467800.1"/>
</dbReference>
<keyword evidence="2" id="KW-1133">Transmembrane helix</keyword>
<sequence length="587" mass="64769">MHTALWVKEKDALNQRQHSPAWAFGEADSSIARAERRHSAHIANRRPHNSAPHYTDSHEIYVDKTATLTGKMDVLHMFRSRRPPKKEIYAKLLVLFAFGVFCAVVGFNVAHLPLPNAKRGVLDANIPASDPDAFTVTTLSSEDRARLAKLRTRIAVPYLMPWGEDERPAMFFMWHLLYRSLKPDLDELEANVLKTSTINTTASVIGSAATHNPRKVVIDVVESHEGYITTSLAHFLPTTYVFSVVASAPVEQQYGWRPQDQRYRHGPKDPYGFGSEELAAKRQAYAERVATKVERVLANPAAEGVAEASQQPAMQTDVRTATAENVGVGGDISEGITSQTKAEAATQVWPPPHVYLCVPRYSLNSSYYASLAAQELRVSYQILLFPHVALRGARTSAEFDVALRTLLAQATVASFIALPWLSESDNVGKGNAANGEPARLRRLLLEQELIDYERWYEDYRWTPLQVLQRALRSPDMEAQYHISILPLGSKRCFGALWQLFRVELQKKHNQPAANVAVLPTITVDTASAAADGALAAIDGSGTSTPAASPLNSLAANIFGCAARQALLGCVAREEHSSCERFSEVHVL</sequence>
<organism evidence="3 4">
    <name type="scientific">Leishmania infantum</name>
    <dbReference type="NCBI Taxonomy" id="5671"/>
    <lineage>
        <taxon>Eukaryota</taxon>
        <taxon>Discoba</taxon>
        <taxon>Euglenozoa</taxon>
        <taxon>Kinetoplastea</taxon>
        <taxon>Metakinetoplastina</taxon>
        <taxon>Trypanosomatida</taxon>
        <taxon>Trypanosomatidae</taxon>
        <taxon>Leishmaniinae</taxon>
        <taxon>Leishmania</taxon>
    </lineage>
</organism>
<feature type="compositionally biased region" description="Basic residues" evidence="1">
    <location>
        <begin position="36"/>
        <end position="48"/>
    </location>
</feature>
<dbReference type="InParanoid" id="A4I7W8"/>
<name>A4I7W8_LEIIN</name>
<evidence type="ECO:0000313" key="3">
    <source>
        <dbReference type="EMBL" id="CAM70904.1"/>
    </source>
</evidence>
<proteinExistence type="predicted"/>
<reference evidence="3 4" key="1">
    <citation type="journal article" date="2007" name="Nat. Genet.">
        <title>Comparative genomic analysis of three Leishmania species that cause diverse human disease.</title>
        <authorList>
            <person name="Peacock C.S."/>
            <person name="Seeger K."/>
            <person name="Harris D."/>
            <person name="Murphy L."/>
            <person name="Ruiz J.C."/>
            <person name="Quail M.A."/>
            <person name="Peters N."/>
            <person name="Adlem E."/>
            <person name="Tivey A."/>
            <person name="Aslett M."/>
            <person name="Kerhornou A."/>
            <person name="Ivens A."/>
            <person name="Fraser A."/>
            <person name="Rajandream M.A."/>
            <person name="Carver T."/>
            <person name="Norbertczak H."/>
            <person name="Chillingworth T."/>
            <person name="Hance Z."/>
            <person name="Jagels K."/>
            <person name="Moule S."/>
            <person name="Ormond D."/>
            <person name="Rutter S."/>
            <person name="Squares R."/>
            <person name="Whitehead S."/>
            <person name="Rabbinowitsch E."/>
            <person name="Arrowsmith C."/>
            <person name="White B."/>
            <person name="Thurston S."/>
            <person name="Bringaud F."/>
            <person name="Baldauf S.L."/>
            <person name="Faulconbridge A."/>
            <person name="Jeffares D."/>
            <person name="Depledge D.P."/>
            <person name="Oyola S.O."/>
            <person name="Hilley J.D."/>
            <person name="Brito L.O."/>
            <person name="Tosi L.R."/>
            <person name="Barrell B."/>
            <person name="Cruz A.K."/>
            <person name="Mottram J.C."/>
            <person name="Smith D.F."/>
            <person name="Berriman M."/>
        </authorList>
    </citation>
    <scope>NUCLEOTIDE SEQUENCE [LARGE SCALE GENOMIC DNA]</scope>
    <source>
        <strain evidence="3 4">JPCM5</strain>
    </source>
</reference>
<keyword evidence="2" id="KW-0472">Membrane</keyword>
<dbReference type="Proteomes" id="UP000008153">
    <property type="component" value="Chromosome 32"/>
</dbReference>
<evidence type="ECO:0000313" key="4">
    <source>
        <dbReference type="Proteomes" id="UP000008153"/>
    </source>
</evidence>
<dbReference type="KEGG" id="lif:LINJ_32_1600"/>
<dbReference type="GeneID" id="5071896"/>
<evidence type="ECO:0000256" key="1">
    <source>
        <dbReference type="SAM" id="MobiDB-lite"/>
    </source>
</evidence>
<evidence type="ECO:0000256" key="2">
    <source>
        <dbReference type="SAM" id="Phobius"/>
    </source>
</evidence>
<reference evidence="3 4" key="2">
    <citation type="journal article" date="2011" name="Genome Res.">
        <title>Chromosome and gene copy number variation allow major structural change between species and strains of Leishmania.</title>
        <authorList>
            <person name="Rogers M.B."/>
            <person name="Hilley J.D."/>
            <person name="Dickens N.J."/>
            <person name="Wilkes J."/>
            <person name="Bates P.A."/>
            <person name="Depledge D.P."/>
            <person name="Harris D."/>
            <person name="Her Y."/>
            <person name="Herzyk P."/>
            <person name="Imamura H."/>
            <person name="Otto T.D."/>
            <person name="Sanders M."/>
            <person name="Seeger K."/>
            <person name="Dujardin J.C."/>
            <person name="Berriman M."/>
            <person name="Smith D.F."/>
            <person name="Hertz-Fowler C."/>
            <person name="Mottram J.C."/>
        </authorList>
    </citation>
    <scope>NUCLEOTIDE SEQUENCE [LARGE SCALE GENOMIC DNA]</scope>
    <source>
        <strain evidence="3 4">JPCM5</strain>
    </source>
</reference>
<dbReference type="OMA" id="ERWYEDY"/>
<keyword evidence="2" id="KW-0812">Transmembrane</keyword>
<dbReference type="AlphaFoldDB" id="A4I7W8"/>
<feature type="region of interest" description="Disordered" evidence="1">
    <location>
        <begin position="36"/>
        <end position="56"/>
    </location>
</feature>
<gene>
    <name evidence="3" type="ORF">LINJ_32_1600</name>
</gene>
<keyword evidence="4" id="KW-1185">Reference proteome</keyword>
<protein>
    <submittedName>
        <fullName evidence="3">Uncharacterized protein</fullName>
    </submittedName>
</protein>
<dbReference type="eggNOG" id="ENOG502SF9V">
    <property type="taxonomic scope" value="Eukaryota"/>
</dbReference>
<dbReference type="VEuPathDB" id="TriTrypDB:LINF_320021000"/>
<dbReference type="EMBL" id="FR796464">
    <property type="protein sequence ID" value="CAM70904.1"/>
    <property type="molecule type" value="Genomic_DNA"/>
</dbReference>
<feature type="transmembrane region" description="Helical" evidence="2">
    <location>
        <begin position="88"/>
        <end position="110"/>
    </location>
</feature>
<accession>A4I7W8</accession>